<dbReference type="EMBL" id="SWBP01000003">
    <property type="protein sequence ID" value="TKB97542.1"/>
    <property type="molecule type" value="Genomic_DNA"/>
</dbReference>
<dbReference type="EC" id="3.5.1.28" evidence="2"/>
<evidence type="ECO:0000256" key="1">
    <source>
        <dbReference type="ARBA" id="ARBA00001561"/>
    </source>
</evidence>
<comment type="catalytic activity">
    <reaction evidence="1">
        <text>Hydrolyzes the link between N-acetylmuramoyl residues and L-amino acid residues in certain cell-wall glycopeptides.</text>
        <dbReference type="EC" id="3.5.1.28"/>
    </reaction>
</comment>
<keyword evidence="4" id="KW-0732">Signal</keyword>
<comment type="caution">
    <text evidence="6">The sequence shown here is derived from an EMBL/GenBank/DDBJ whole genome shotgun (WGS) entry which is preliminary data.</text>
</comment>
<keyword evidence="3" id="KW-0378">Hydrolase</keyword>
<keyword evidence="7" id="KW-1185">Reference proteome</keyword>
<protein>
    <recommendedName>
        <fullName evidence="2">N-acetylmuramoyl-L-alanine amidase</fullName>
        <ecNumber evidence="2">3.5.1.28</ecNumber>
    </recommendedName>
</protein>
<dbReference type="Pfam" id="PF01520">
    <property type="entry name" value="Amidase_3"/>
    <property type="match status" value="1"/>
</dbReference>
<dbReference type="InterPro" id="IPR002508">
    <property type="entry name" value="MurNAc-LAA_cat"/>
</dbReference>
<dbReference type="GO" id="GO:0030288">
    <property type="term" value="C:outer membrane-bounded periplasmic space"/>
    <property type="evidence" value="ECO:0007669"/>
    <property type="project" value="TreeGrafter"/>
</dbReference>
<dbReference type="CDD" id="cd02696">
    <property type="entry name" value="MurNAc-LAA"/>
    <property type="match status" value="1"/>
</dbReference>
<dbReference type="InterPro" id="IPR050695">
    <property type="entry name" value="N-acetylmuramoyl_amidase_3"/>
</dbReference>
<dbReference type="RefSeq" id="WP_136826118.1">
    <property type="nucleotide sequence ID" value="NZ_SWBP01000003.1"/>
</dbReference>
<dbReference type="SUPFAM" id="SSF53187">
    <property type="entry name" value="Zn-dependent exopeptidases"/>
    <property type="match status" value="1"/>
</dbReference>
<dbReference type="Proteomes" id="UP000308181">
    <property type="component" value="Unassembled WGS sequence"/>
</dbReference>
<reference evidence="6 7" key="1">
    <citation type="submission" date="2019-04" db="EMBL/GenBank/DDBJ databases">
        <title>Pedobacter sp. AR-3-17 sp. nov., isolated from Arctic soil.</title>
        <authorList>
            <person name="Dahal R.H."/>
            <person name="Kim D.-U."/>
        </authorList>
    </citation>
    <scope>NUCLEOTIDE SEQUENCE [LARGE SCALE GENOMIC DNA]</scope>
    <source>
        <strain evidence="6 7">AR-3-17</strain>
    </source>
</reference>
<proteinExistence type="predicted"/>
<dbReference type="Gene3D" id="3.40.630.40">
    <property type="entry name" value="Zn-dependent exopeptidases"/>
    <property type="match status" value="1"/>
</dbReference>
<feature type="chain" id="PRO_5020494931" description="N-acetylmuramoyl-L-alanine amidase" evidence="4">
    <location>
        <begin position="30"/>
        <end position="291"/>
    </location>
</feature>
<dbReference type="GO" id="GO:0008745">
    <property type="term" value="F:N-acetylmuramoyl-L-alanine amidase activity"/>
    <property type="evidence" value="ECO:0007669"/>
    <property type="project" value="UniProtKB-EC"/>
</dbReference>
<accession>A0A4U1BX21</accession>
<dbReference type="SMART" id="SM00646">
    <property type="entry name" value="Ami_3"/>
    <property type="match status" value="1"/>
</dbReference>
<name>A0A4U1BX21_9SPHI</name>
<feature type="domain" description="MurNAc-LAA" evidence="5">
    <location>
        <begin position="104"/>
        <end position="283"/>
    </location>
</feature>
<evidence type="ECO:0000259" key="5">
    <source>
        <dbReference type="SMART" id="SM00646"/>
    </source>
</evidence>
<sequence length="291" mass="32573">MKITTSKRFIHCLILTSFCTILFTSAKVAKEDNYLSTGSKVKTIIIDAGHGGQDGSTHGSFSKEKDVALTVALKLGREIEAKMPGVRVVYTRTTDVFVKLYDRIGIANREKADLFISIHCNSMPPIKQRYVIKYLKGKPVYGYRSIPNPVTRGTETFVAGFNRLDEQDVAIRENASILLEKDYKTNYGGFDPNDPESYIIFSLMKNAFRDQSIKLASLVQDEYIKEGRINRGVKEQGLAVLQRAGMPAILTEIGFISNPEEEKYINSDEGQGAIINNILNAIINYKKQIES</sequence>
<dbReference type="OrthoDB" id="9806267at2"/>
<dbReference type="GO" id="GO:0009253">
    <property type="term" value="P:peptidoglycan catabolic process"/>
    <property type="evidence" value="ECO:0007669"/>
    <property type="project" value="InterPro"/>
</dbReference>
<dbReference type="PANTHER" id="PTHR30404:SF0">
    <property type="entry name" value="N-ACETYLMURAMOYL-L-ALANINE AMIDASE AMIC"/>
    <property type="match status" value="1"/>
</dbReference>
<organism evidence="6 7">
    <name type="scientific">Pedobacter cryophilus</name>
    <dbReference type="NCBI Taxonomy" id="2571271"/>
    <lineage>
        <taxon>Bacteria</taxon>
        <taxon>Pseudomonadati</taxon>
        <taxon>Bacteroidota</taxon>
        <taxon>Sphingobacteriia</taxon>
        <taxon>Sphingobacteriales</taxon>
        <taxon>Sphingobacteriaceae</taxon>
        <taxon>Pedobacter</taxon>
    </lineage>
</organism>
<gene>
    <name evidence="6" type="ORF">FA046_09210</name>
</gene>
<evidence type="ECO:0000256" key="3">
    <source>
        <dbReference type="ARBA" id="ARBA00022801"/>
    </source>
</evidence>
<feature type="signal peptide" evidence="4">
    <location>
        <begin position="1"/>
        <end position="29"/>
    </location>
</feature>
<dbReference type="AlphaFoldDB" id="A0A4U1BX21"/>
<dbReference type="PANTHER" id="PTHR30404">
    <property type="entry name" value="N-ACETYLMURAMOYL-L-ALANINE AMIDASE"/>
    <property type="match status" value="1"/>
</dbReference>
<evidence type="ECO:0000256" key="2">
    <source>
        <dbReference type="ARBA" id="ARBA00011901"/>
    </source>
</evidence>
<evidence type="ECO:0000313" key="6">
    <source>
        <dbReference type="EMBL" id="TKB97542.1"/>
    </source>
</evidence>
<evidence type="ECO:0000313" key="7">
    <source>
        <dbReference type="Proteomes" id="UP000308181"/>
    </source>
</evidence>
<evidence type="ECO:0000256" key="4">
    <source>
        <dbReference type="SAM" id="SignalP"/>
    </source>
</evidence>